<keyword evidence="2" id="KW-1185">Reference proteome</keyword>
<evidence type="ECO:0000313" key="1">
    <source>
        <dbReference type="EMBL" id="CAK5014391.1"/>
    </source>
</evidence>
<proteinExistence type="predicted"/>
<reference evidence="1" key="1">
    <citation type="submission" date="2023-11" db="EMBL/GenBank/DDBJ databases">
        <authorList>
            <person name="Poullet M."/>
        </authorList>
    </citation>
    <scope>NUCLEOTIDE SEQUENCE</scope>
    <source>
        <strain evidence="1">E1834</strain>
    </source>
</reference>
<accession>A0ACB0XRX6</accession>
<gene>
    <name evidence="1" type="ORF">MENTE1834_LOCUS2695</name>
</gene>
<evidence type="ECO:0000313" key="2">
    <source>
        <dbReference type="Proteomes" id="UP001497535"/>
    </source>
</evidence>
<protein>
    <submittedName>
        <fullName evidence="1">Uncharacterized protein</fullName>
    </submittedName>
</protein>
<comment type="caution">
    <text evidence="1">The sequence shown here is derived from an EMBL/GenBank/DDBJ whole genome shotgun (WGS) entry which is preliminary data.</text>
</comment>
<sequence>MNWKFILIYLIFYLNISISVHIPTILDHLSSTNAKEFIQKMEIEFKNPLNVPIVFRFRIALFLCIWKKSSTVKFSLLRHIVTNARTALIDKEDKGDLSGKILNNINLYTNYKKLNAKSQQVNELTEFRLLKIIEGLLSQLVPIDEENELPWEQSKDKALHLMRIIKDLEYGKYGERKFKTTVTKKLREF</sequence>
<name>A0ACB0XRX6_MELEN</name>
<dbReference type="EMBL" id="CAVMJV010000002">
    <property type="protein sequence ID" value="CAK5014391.1"/>
    <property type="molecule type" value="Genomic_DNA"/>
</dbReference>
<dbReference type="Proteomes" id="UP001497535">
    <property type="component" value="Unassembled WGS sequence"/>
</dbReference>
<organism evidence="1 2">
    <name type="scientific">Meloidogyne enterolobii</name>
    <name type="common">Root-knot nematode worm</name>
    <name type="synonym">Meloidogyne mayaguensis</name>
    <dbReference type="NCBI Taxonomy" id="390850"/>
    <lineage>
        <taxon>Eukaryota</taxon>
        <taxon>Metazoa</taxon>
        <taxon>Ecdysozoa</taxon>
        <taxon>Nematoda</taxon>
        <taxon>Chromadorea</taxon>
        <taxon>Rhabditida</taxon>
        <taxon>Tylenchina</taxon>
        <taxon>Tylenchomorpha</taxon>
        <taxon>Tylenchoidea</taxon>
        <taxon>Meloidogynidae</taxon>
        <taxon>Meloidogyninae</taxon>
        <taxon>Meloidogyne</taxon>
    </lineage>
</organism>